<protein>
    <submittedName>
        <fullName evidence="2">Uncharacterized protein</fullName>
    </submittedName>
</protein>
<name>A0A0P1BCH4_9BASI</name>
<evidence type="ECO:0000256" key="1">
    <source>
        <dbReference type="SAM" id="MobiDB-lite"/>
    </source>
</evidence>
<feature type="compositionally biased region" description="Acidic residues" evidence="1">
    <location>
        <begin position="78"/>
        <end position="89"/>
    </location>
</feature>
<feature type="region of interest" description="Disordered" evidence="1">
    <location>
        <begin position="68"/>
        <end position="130"/>
    </location>
</feature>
<organism evidence="2 3">
    <name type="scientific">Ceraceosorus bombacis</name>
    <dbReference type="NCBI Taxonomy" id="401625"/>
    <lineage>
        <taxon>Eukaryota</taxon>
        <taxon>Fungi</taxon>
        <taxon>Dikarya</taxon>
        <taxon>Basidiomycota</taxon>
        <taxon>Ustilaginomycotina</taxon>
        <taxon>Exobasidiomycetes</taxon>
        <taxon>Ceraceosorales</taxon>
        <taxon>Ceraceosoraceae</taxon>
        <taxon>Ceraceosorus</taxon>
    </lineage>
</organism>
<feature type="region of interest" description="Disordered" evidence="1">
    <location>
        <begin position="169"/>
        <end position="191"/>
    </location>
</feature>
<dbReference type="Proteomes" id="UP000054845">
    <property type="component" value="Unassembled WGS sequence"/>
</dbReference>
<accession>A0A0P1BCH4</accession>
<sequence length="191" mass="20857">MESSAKQDSVAEGATAAERHIVCADVAKKGEEGSAAGQKGDILDDSDVEQAIDERQYANIEFLDACDDLSEDGGWTTTDDESELSFEDAEVGRDEQFADYSLQDSSPAHEKWETVCESGDPVAESSSSESKSWVKTIRRLLGQLDRETIGRQQAEERVTTLEEQLRSAGLVPLTRPEAQSNLAERTAGRVQ</sequence>
<dbReference type="AlphaFoldDB" id="A0A0P1BCH4"/>
<reference evidence="2 3" key="1">
    <citation type="submission" date="2014-09" db="EMBL/GenBank/DDBJ databases">
        <authorList>
            <person name="Magalhaes I.L.F."/>
            <person name="Oliveira U."/>
            <person name="Santos F.R."/>
            <person name="Vidigal T.H.D.A."/>
            <person name="Brescovit A.D."/>
            <person name="Santos A.J."/>
        </authorList>
    </citation>
    <scope>NUCLEOTIDE SEQUENCE [LARGE SCALE GENOMIC DNA]</scope>
</reference>
<feature type="region of interest" description="Disordered" evidence="1">
    <location>
        <begin position="29"/>
        <end position="48"/>
    </location>
</feature>
<evidence type="ECO:0000313" key="3">
    <source>
        <dbReference type="Proteomes" id="UP000054845"/>
    </source>
</evidence>
<keyword evidence="3" id="KW-1185">Reference proteome</keyword>
<evidence type="ECO:0000313" key="2">
    <source>
        <dbReference type="EMBL" id="CEH13137.1"/>
    </source>
</evidence>
<proteinExistence type="predicted"/>
<dbReference type="EMBL" id="CCYA01000204">
    <property type="protein sequence ID" value="CEH13137.1"/>
    <property type="molecule type" value="Genomic_DNA"/>
</dbReference>